<organism evidence="6 7">
    <name type="scientific">Corynascus novoguineensis</name>
    <dbReference type="NCBI Taxonomy" id="1126955"/>
    <lineage>
        <taxon>Eukaryota</taxon>
        <taxon>Fungi</taxon>
        <taxon>Dikarya</taxon>
        <taxon>Ascomycota</taxon>
        <taxon>Pezizomycotina</taxon>
        <taxon>Sordariomycetes</taxon>
        <taxon>Sordariomycetidae</taxon>
        <taxon>Sordariales</taxon>
        <taxon>Chaetomiaceae</taxon>
        <taxon>Corynascus</taxon>
    </lineage>
</organism>
<dbReference type="PROSITE" id="PS50088">
    <property type="entry name" value="ANK_REPEAT"/>
    <property type="match status" value="10"/>
</dbReference>
<dbReference type="InterPro" id="IPR054471">
    <property type="entry name" value="GPIID_WHD"/>
</dbReference>
<dbReference type="InterPro" id="IPR027417">
    <property type="entry name" value="P-loop_NTPase"/>
</dbReference>
<feature type="region of interest" description="Disordered" evidence="4">
    <location>
        <begin position="1480"/>
        <end position="1501"/>
    </location>
</feature>
<evidence type="ECO:0000256" key="1">
    <source>
        <dbReference type="ARBA" id="ARBA00022737"/>
    </source>
</evidence>
<evidence type="ECO:0000256" key="3">
    <source>
        <dbReference type="PROSITE-ProRule" id="PRU00023"/>
    </source>
</evidence>
<dbReference type="SUPFAM" id="SSF48403">
    <property type="entry name" value="Ankyrin repeat"/>
    <property type="match status" value="5"/>
</dbReference>
<keyword evidence="1" id="KW-0677">Repeat</keyword>
<feature type="repeat" description="ANK" evidence="3">
    <location>
        <begin position="873"/>
        <end position="918"/>
    </location>
</feature>
<dbReference type="PROSITE" id="PS50837">
    <property type="entry name" value="NACHT"/>
    <property type="match status" value="1"/>
</dbReference>
<dbReference type="PANTHER" id="PTHR24123:SF33">
    <property type="entry name" value="PROTEIN HOS4"/>
    <property type="match status" value="1"/>
</dbReference>
<protein>
    <submittedName>
        <fullName evidence="6">Ankyrin repeat-containing domain protein</fullName>
    </submittedName>
</protein>
<feature type="domain" description="NACHT" evidence="5">
    <location>
        <begin position="118"/>
        <end position="265"/>
    </location>
</feature>
<dbReference type="InterPro" id="IPR056884">
    <property type="entry name" value="NPHP3-like_N"/>
</dbReference>
<feature type="repeat" description="ANK" evidence="3">
    <location>
        <begin position="1112"/>
        <end position="1145"/>
    </location>
</feature>
<dbReference type="InterPro" id="IPR007111">
    <property type="entry name" value="NACHT_NTPase"/>
</dbReference>
<dbReference type="Gene3D" id="3.40.50.300">
    <property type="entry name" value="P-loop containing nucleotide triphosphate hydrolases"/>
    <property type="match status" value="1"/>
</dbReference>
<name>A0AAN7HLS3_9PEZI</name>
<evidence type="ECO:0000313" key="6">
    <source>
        <dbReference type="EMBL" id="KAK4246018.1"/>
    </source>
</evidence>
<dbReference type="Pfam" id="PF12796">
    <property type="entry name" value="Ank_2"/>
    <property type="match status" value="3"/>
</dbReference>
<dbReference type="PRINTS" id="PR01415">
    <property type="entry name" value="ANKYRIN"/>
</dbReference>
<gene>
    <name evidence="6" type="ORF">C7999DRAFT_33573</name>
</gene>
<keyword evidence="7" id="KW-1185">Reference proteome</keyword>
<feature type="repeat" description="ANK" evidence="3">
    <location>
        <begin position="1653"/>
        <end position="1691"/>
    </location>
</feature>
<keyword evidence="2 3" id="KW-0040">ANK repeat</keyword>
<feature type="repeat" description="ANK" evidence="3">
    <location>
        <begin position="653"/>
        <end position="679"/>
    </location>
</feature>
<reference evidence="6" key="2">
    <citation type="submission" date="2023-05" db="EMBL/GenBank/DDBJ databases">
        <authorList>
            <consortium name="Lawrence Berkeley National Laboratory"/>
            <person name="Steindorff A."/>
            <person name="Hensen N."/>
            <person name="Bonometti L."/>
            <person name="Westerberg I."/>
            <person name="Brannstrom I.O."/>
            <person name="Guillou S."/>
            <person name="Cros-Aarteil S."/>
            <person name="Calhoun S."/>
            <person name="Haridas S."/>
            <person name="Kuo A."/>
            <person name="Mondo S."/>
            <person name="Pangilinan J."/>
            <person name="Riley R."/>
            <person name="Labutti K."/>
            <person name="Andreopoulos B."/>
            <person name="Lipzen A."/>
            <person name="Chen C."/>
            <person name="Yanf M."/>
            <person name="Daum C."/>
            <person name="Ng V."/>
            <person name="Clum A."/>
            <person name="Ohm R."/>
            <person name="Martin F."/>
            <person name="Silar P."/>
            <person name="Natvig D."/>
            <person name="Lalanne C."/>
            <person name="Gautier V."/>
            <person name="Ament-Velasquez S.L."/>
            <person name="Kruys A."/>
            <person name="Hutchinson M.I."/>
            <person name="Powell A.J."/>
            <person name="Barry K."/>
            <person name="Miller A.N."/>
            <person name="Grigoriev I.V."/>
            <person name="Debuchy R."/>
            <person name="Gladieux P."/>
            <person name="Thoren M.H."/>
            <person name="Johannesson H."/>
        </authorList>
    </citation>
    <scope>NUCLEOTIDE SEQUENCE</scope>
    <source>
        <strain evidence="6">CBS 359.72</strain>
    </source>
</reference>
<feature type="repeat" description="ANK" evidence="3">
    <location>
        <begin position="1289"/>
        <end position="1321"/>
    </location>
</feature>
<feature type="region of interest" description="Disordered" evidence="4">
    <location>
        <begin position="1027"/>
        <end position="1048"/>
    </location>
</feature>
<dbReference type="InterPro" id="IPR036770">
    <property type="entry name" value="Ankyrin_rpt-contain_sf"/>
</dbReference>
<reference evidence="6" key="1">
    <citation type="journal article" date="2023" name="Mol. Phylogenet. Evol.">
        <title>Genome-scale phylogeny and comparative genomics of the fungal order Sordariales.</title>
        <authorList>
            <person name="Hensen N."/>
            <person name="Bonometti L."/>
            <person name="Westerberg I."/>
            <person name="Brannstrom I.O."/>
            <person name="Guillou S."/>
            <person name="Cros-Aarteil S."/>
            <person name="Calhoun S."/>
            <person name="Haridas S."/>
            <person name="Kuo A."/>
            <person name="Mondo S."/>
            <person name="Pangilinan J."/>
            <person name="Riley R."/>
            <person name="LaButti K."/>
            <person name="Andreopoulos B."/>
            <person name="Lipzen A."/>
            <person name="Chen C."/>
            <person name="Yan M."/>
            <person name="Daum C."/>
            <person name="Ng V."/>
            <person name="Clum A."/>
            <person name="Steindorff A."/>
            <person name="Ohm R.A."/>
            <person name="Martin F."/>
            <person name="Silar P."/>
            <person name="Natvig D.O."/>
            <person name="Lalanne C."/>
            <person name="Gautier V."/>
            <person name="Ament-Velasquez S.L."/>
            <person name="Kruys A."/>
            <person name="Hutchinson M.I."/>
            <person name="Powell A.J."/>
            <person name="Barry K."/>
            <person name="Miller A.N."/>
            <person name="Grigoriev I.V."/>
            <person name="Debuchy R."/>
            <person name="Gladieux P."/>
            <person name="Hiltunen Thoren M."/>
            <person name="Johannesson H."/>
        </authorList>
    </citation>
    <scope>NUCLEOTIDE SEQUENCE</scope>
    <source>
        <strain evidence="6">CBS 359.72</strain>
    </source>
</reference>
<dbReference type="EMBL" id="MU857684">
    <property type="protein sequence ID" value="KAK4246018.1"/>
    <property type="molecule type" value="Genomic_DNA"/>
</dbReference>
<dbReference type="InterPro" id="IPR051165">
    <property type="entry name" value="Multifunctional_ANK_Repeat"/>
</dbReference>
<dbReference type="SMART" id="SM00248">
    <property type="entry name" value="ANK"/>
    <property type="match status" value="28"/>
</dbReference>
<dbReference type="PANTHER" id="PTHR24123">
    <property type="entry name" value="ANKYRIN REPEAT-CONTAINING"/>
    <property type="match status" value="1"/>
</dbReference>
<dbReference type="Proteomes" id="UP001303647">
    <property type="component" value="Unassembled WGS sequence"/>
</dbReference>
<accession>A0AAN7HLS3</accession>
<evidence type="ECO:0000313" key="7">
    <source>
        <dbReference type="Proteomes" id="UP001303647"/>
    </source>
</evidence>
<feature type="repeat" description="ANK" evidence="3">
    <location>
        <begin position="767"/>
        <end position="799"/>
    </location>
</feature>
<feature type="repeat" description="ANK" evidence="3">
    <location>
        <begin position="1617"/>
        <end position="1652"/>
    </location>
</feature>
<comment type="caution">
    <text evidence="6">The sequence shown here is derived from an EMBL/GenBank/DDBJ whole genome shotgun (WGS) entry which is preliminary data.</text>
</comment>
<feature type="repeat" description="ANK" evidence="3">
    <location>
        <begin position="618"/>
        <end position="644"/>
    </location>
</feature>
<evidence type="ECO:0000256" key="2">
    <source>
        <dbReference type="ARBA" id="ARBA00023043"/>
    </source>
</evidence>
<dbReference type="PROSITE" id="PS50297">
    <property type="entry name" value="ANK_REP_REGION"/>
    <property type="match status" value="7"/>
</dbReference>
<dbReference type="InterPro" id="IPR002110">
    <property type="entry name" value="Ankyrin_rpt"/>
</dbReference>
<feature type="repeat" description="ANK" evidence="3">
    <location>
        <begin position="1250"/>
        <end position="1271"/>
    </location>
</feature>
<dbReference type="Pfam" id="PF00023">
    <property type="entry name" value="Ank"/>
    <property type="match status" value="2"/>
</dbReference>
<dbReference type="Gene3D" id="1.25.40.20">
    <property type="entry name" value="Ankyrin repeat-containing domain"/>
    <property type="match status" value="10"/>
</dbReference>
<dbReference type="Pfam" id="PF22939">
    <property type="entry name" value="WHD_GPIID"/>
    <property type="match status" value="1"/>
</dbReference>
<evidence type="ECO:0000259" key="5">
    <source>
        <dbReference type="PROSITE" id="PS50837"/>
    </source>
</evidence>
<feature type="repeat" description="ANK" evidence="3">
    <location>
        <begin position="919"/>
        <end position="950"/>
    </location>
</feature>
<dbReference type="SUPFAM" id="SSF52540">
    <property type="entry name" value="P-loop containing nucleoside triphosphate hydrolases"/>
    <property type="match status" value="1"/>
</dbReference>
<sequence length="2172" mass="240546">MATNIIDAVDAVDATATDAEAEVEADPAHTYDIVERDTVPAPAPRADSSLQERIETLLQWLQPTDFLSPGNEFMKHLHSYVPGTGRWVHESGPFRAWAGLNENGPDATAASGEQHPPRCLHVRGVAGSGKSVFAASTVRQLQKSGRGQPNIVLFFFFRQIVDKNHTARYLVRDFAAQLLPHSAVLVAALTTLSQEHGVFENELDVVWPALVEALHKDEGIRGRVFCVIDALDEMDDGDFAGMVAKLVTLGTAEPAAARVMMTSRPLPYIEHALSHPGFGRLKLDPALLSPDVARYVDARMSTLQPPLSVDKRELVRQTICERANGLFLQARLMTDNLAEGLRDGRITPEALPDSLDRLPRTLRAVYEGMLKEHARRSGVTAEQQAKILMCVTHASRPLRLIELGSLLARLLHVDLRRGKDLVRAGCGRLLELLEDETVSVIHHSFTEFLHDPSRTDDQDAFPVLEDEESHAMLAELLLEYLDGCPRFDITIDDTRESNYEQHEFSNKERNRRDEIRTDTRINQPLVSYAVSNLSFHVSKVQPGGTAATRLLASLDRYLVQSRPAFETWVLMNWNGPLSASFSIFHLITSIRYKEPFPVYVLEHFAEREPALLDSRDAEGLTPLAYAAQRGHADLAEALLARGADPLSGEGEKDGYTPLHWAAKERRADVVRLLLKAGVDPLVKTWPVLESYNRYDDYYEEYTEEEAEENRETALSVAFRADDTEVVKTFMPFIPPDKINMCFHQVRAVENVRLLLETGKVNVDCFHGGVTKLFRAAQDRKPDLVKLLLEYGADPNKRSDADKLSDYGGKITMEIMHPQRDRGPTPLHAFAGVRHHRRVLFDHEEEDVVECFRLLIDAGADVNATMDDKPYFGENMTALHLAVKENKDSLWGFGSNDRAEEVITELLLSAGADPNAKTKCGNTPLHLANPEKLRVLELLVEHGADINTVNRQGRSPLLELIFQSRRFSSWDKVEPDVRVFSRLLDLGADVNITDDEGNTILHHIFSNMESFADPQFLPLVQKILAAGADPNKRNKKGEPPLWKYSPDSRNNSVNNHAHEDLLRMLIDAGLDLNARDGTGCTILWVIGKHYDTRLNTVERLVRLGADPGAVAQDGKTLLHFAVNDKKSPEWFRYFISAGARADTFDQDGETIIHALLRVPREDNVTPEVLQILIEAGASPLTRNAKGQSALHVVQSVDMLKIVLNTPSFSSLDVNEPDVDGLTPLHHAVALGEVAVHQLISAGADPTALAAGSLSPLHIAARDGNANVVGLLLARYHERNALMTHINLLGDGRAPLHYACRSGSPEAVWTLLDNGADAQIADKNGLTPLHALTEVETREMPRFVRCLPHVGDIIRMLQFAGVDLNAEAVVQTEDERTSRIMTPLDMAVERHCWAVARQLIAHGANPRDNHKQSEDFVLATDKRKAAEEARKAQAQTSSVQDASSRSRQWRGRWAACPGAKYQLHKDTYFIACGQDILDLKTQNGQGDSDASKNSDNSDEPNGADILRSVMQEDGDYDTVMEYAEIGGNMLELDQYNESTFLHDLAEQGYVELLEHLGTKVAELEAQEWVQQDEERAGTLLCTACERAKPSLHLIKLLVDKLGVDVNAVYNRRGYCYKLRGATALHILATGAHFWQVEALKFLLAKGADIEARNKDGMTPLLAAISTQHPEGFWREETVRVLLRHGADVNATMKGIDPTQRDISALELSSQPGVTKLLLENGARVENCPGILARVVGEWMEPEIVKLLLDAGLDPNELLTAQGKLRGVNQSGDDEAEHEHEEKTNVDVRYALHEAARPRTGYRRALDFESRQQAVIELLLSRGANPCAIYPDGRFVIQAIMEDRGVVNNILPRLSRVECNVKGHRGRTLLVSACIPLAPAADPLYSHSRNPNHPTVMIDTMHALLDAGADPYAADDEGRTPLHWFCTFRGQFSEAHRNAFVALIRRGPEAVQTPDKQGRKPVHLALATYAERAHHLPSMIQELLSAGADPADPDPITGNSALHFVSPRLVGEPAAAAAAAELFRSLASRLDINTRNAAGETPLFTFAAAGWEGTRDPTGKISHPQYAVEQDVTHAAALERVFAGLGADMLAVDARGRTLLHVTAGRELPKSNSDWDQRDDVVSAFKKLMELGVDPRREDDELRTAIDVAIARNLYGIVELFSEKGKKMHRERGGE</sequence>
<evidence type="ECO:0000256" key="4">
    <source>
        <dbReference type="SAM" id="MobiDB-lite"/>
    </source>
</evidence>
<proteinExistence type="predicted"/>
<dbReference type="Pfam" id="PF24883">
    <property type="entry name" value="NPHP3_N"/>
    <property type="match status" value="1"/>
</dbReference>